<evidence type="ECO:0000313" key="2">
    <source>
        <dbReference type="EMBL" id="QDV84372.1"/>
    </source>
</evidence>
<proteinExistence type="predicted"/>
<evidence type="ECO:0000256" key="1">
    <source>
        <dbReference type="SAM" id="SignalP"/>
    </source>
</evidence>
<keyword evidence="3" id="KW-1185">Reference proteome</keyword>
<reference evidence="2 3" key="1">
    <citation type="submission" date="2019-02" db="EMBL/GenBank/DDBJ databases">
        <title>Deep-cultivation of Planctomycetes and their phenomic and genomic characterization uncovers novel biology.</title>
        <authorList>
            <person name="Wiegand S."/>
            <person name="Jogler M."/>
            <person name="Boedeker C."/>
            <person name="Pinto D."/>
            <person name="Vollmers J."/>
            <person name="Rivas-Marin E."/>
            <person name="Kohn T."/>
            <person name="Peeters S.H."/>
            <person name="Heuer A."/>
            <person name="Rast P."/>
            <person name="Oberbeckmann S."/>
            <person name="Bunk B."/>
            <person name="Jeske O."/>
            <person name="Meyerdierks A."/>
            <person name="Storesund J.E."/>
            <person name="Kallscheuer N."/>
            <person name="Luecker S."/>
            <person name="Lage O.M."/>
            <person name="Pohl T."/>
            <person name="Merkel B.J."/>
            <person name="Hornburger P."/>
            <person name="Mueller R.-W."/>
            <person name="Bruemmer F."/>
            <person name="Labrenz M."/>
            <person name="Spormann A.M."/>
            <person name="Op den Camp H."/>
            <person name="Overmann J."/>
            <person name="Amann R."/>
            <person name="Jetten M.S.M."/>
            <person name="Mascher T."/>
            <person name="Medema M.H."/>
            <person name="Devos D.P."/>
            <person name="Kaster A.-K."/>
            <person name="Ovreas L."/>
            <person name="Rohde M."/>
            <person name="Galperin M.Y."/>
            <person name="Jogler C."/>
        </authorList>
    </citation>
    <scope>NUCLEOTIDE SEQUENCE [LARGE SCALE GENOMIC DNA]</scope>
    <source>
        <strain evidence="2 3">TBK1r</strain>
    </source>
</reference>
<organism evidence="2 3">
    <name type="scientific">Stieleria magnilauensis</name>
    <dbReference type="NCBI Taxonomy" id="2527963"/>
    <lineage>
        <taxon>Bacteria</taxon>
        <taxon>Pseudomonadati</taxon>
        <taxon>Planctomycetota</taxon>
        <taxon>Planctomycetia</taxon>
        <taxon>Pirellulales</taxon>
        <taxon>Pirellulaceae</taxon>
        <taxon>Stieleria</taxon>
    </lineage>
</organism>
<keyword evidence="1" id="KW-0732">Signal</keyword>
<feature type="signal peptide" evidence="1">
    <location>
        <begin position="1"/>
        <end position="29"/>
    </location>
</feature>
<protein>
    <recommendedName>
        <fullName evidence="4">Secreted protein</fullName>
    </recommendedName>
</protein>
<gene>
    <name evidence="2" type="ORF">TBK1r_33170</name>
</gene>
<feature type="chain" id="PRO_5047073445" description="Secreted protein" evidence="1">
    <location>
        <begin position="30"/>
        <end position="75"/>
    </location>
</feature>
<accession>A0ABX5XRI7</accession>
<sequence>MAVYFHQGIKMKKLLVLVALLGLSVPALVGCGSGSPTVIEPVTEEDGAMSADQQRQYEEMMRKGGSSRATAPKSK</sequence>
<name>A0ABX5XRI7_9BACT</name>
<evidence type="ECO:0000313" key="3">
    <source>
        <dbReference type="Proteomes" id="UP000318081"/>
    </source>
</evidence>
<evidence type="ECO:0008006" key="4">
    <source>
        <dbReference type="Google" id="ProtNLM"/>
    </source>
</evidence>
<dbReference type="EMBL" id="CP036432">
    <property type="protein sequence ID" value="QDV84372.1"/>
    <property type="molecule type" value="Genomic_DNA"/>
</dbReference>
<dbReference type="Proteomes" id="UP000318081">
    <property type="component" value="Chromosome"/>
</dbReference>